<protein>
    <submittedName>
        <fullName evidence="1">Uncharacterized protein</fullName>
    </submittedName>
</protein>
<gene>
    <name evidence="1" type="ORF">C1O36_05965</name>
</gene>
<evidence type="ECO:0000313" key="2">
    <source>
        <dbReference type="Proteomes" id="UP000572988"/>
    </source>
</evidence>
<organism evidence="1 2">
    <name type="scientific">Staphylococcus schleiferi</name>
    <dbReference type="NCBI Taxonomy" id="1295"/>
    <lineage>
        <taxon>Bacteria</taxon>
        <taxon>Bacillati</taxon>
        <taxon>Bacillota</taxon>
        <taxon>Bacilli</taxon>
        <taxon>Bacillales</taxon>
        <taxon>Staphylococcaceae</taxon>
        <taxon>Staphylococcus</taxon>
    </lineage>
</organism>
<accession>A0ABX0FYF2</accession>
<dbReference type="EMBL" id="POVK01000016">
    <property type="protein sequence ID" value="NHA34071.1"/>
    <property type="molecule type" value="Genomic_DNA"/>
</dbReference>
<keyword evidence="2" id="KW-1185">Reference proteome</keyword>
<evidence type="ECO:0000313" key="1">
    <source>
        <dbReference type="EMBL" id="NHA34071.1"/>
    </source>
</evidence>
<name>A0ABX0FYF2_STASC</name>
<comment type="caution">
    <text evidence="1">The sequence shown here is derived from an EMBL/GenBank/DDBJ whole genome shotgun (WGS) entry which is preliminary data.</text>
</comment>
<sequence length="66" mass="7668">MALLIRLVAKEDKTIFQGLLVILTHIKNIIRMAQEQSQKAVMLLLHWLKQNPKVQLEVNQLRSHNA</sequence>
<dbReference type="Proteomes" id="UP000572988">
    <property type="component" value="Unassembled WGS sequence"/>
</dbReference>
<reference evidence="1 2" key="1">
    <citation type="submission" date="2018-01" db="EMBL/GenBank/DDBJ databases">
        <title>Complete genome sequence of Staphylococcus Scheliferi isolated from human.</title>
        <authorList>
            <person name="Abouelkhair M.A."/>
            <person name="Bemis D.A."/>
            <person name="Kania S.A."/>
        </authorList>
    </citation>
    <scope>NUCLEOTIDE SEQUENCE [LARGE SCALE GENOMIC DNA]</scope>
    <source>
        <strain evidence="1 2">ATCC 43808</strain>
    </source>
</reference>
<proteinExistence type="predicted"/>